<dbReference type="PANTHER" id="PTHR13348:SF0">
    <property type="entry name" value="RIBONUCLEASE P PROTEIN SUBUNIT P29"/>
    <property type="match status" value="1"/>
</dbReference>
<dbReference type="InterPro" id="IPR016848">
    <property type="entry name" value="RNase_P/MRP_Rpp29-subunit"/>
</dbReference>
<reference evidence="2 3" key="1">
    <citation type="journal article" date="2023" name="Plants (Basel)">
        <title>Bridging the Gap: Combining Genomics and Transcriptomics Approaches to Understand Stylosanthes scabra, an Orphan Legume from the Brazilian Caatinga.</title>
        <authorList>
            <person name="Ferreira-Neto J.R.C."/>
            <person name="da Silva M.D."/>
            <person name="Binneck E."/>
            <person name="de Melo N.F."/>
            <person name="da Silva R.H."/>
            <person name="de Melo A.L.T.M."/>
            <person name="Pandolfi V."/>
            <person name="Bustamante F.O."/>
            <person name="Brasileiro-Vidal A.C."/>
            <person name="Benko-Iseppon A.M."/>
        </authorList>
    </citation>
    <scope>NUCLEOTIDE SEQUENCE [LARGE SCALE GENOMIC DNA]</scope>
    <source>
        <tissue evidence="2">Leaves</tissue>
    </source>
</reference>
<keyword evidence="3" id="KW-1185">Reference proteome</keyword>
<organism evidence="2 3">
    <name type="scientific">Stylosanthes scabra</name>
    <dbReference type="NCBI Taxonomy" id="79078"/>
    <lineage>
        <taxon>Eukaryota</taxon>
        <taxon>Viridiplantae</taxon>
        <taxon>Streptophyta</taxon>
        <taxon>Embryophyta</taxon>
        <taxon>Tracheophyta</taxon>
        <taxon>Spermatophyta</taxon>
        <taxon>Magnoliopsida</taxon>
        <taxon>eudicotyledons</taxon>
        <taxon>Gunneridae</taxon>
        <taxon>Pentapetalae</taxon>
        <taxon>rosids</taxon>
        <taxon>fabids</taxon>
        <taxon>Fabales</taxon>
        <taxon>Fabaceae</taxon>
        <taxon>Papilionoideae</taxon>
        <taxon>50 kb inversion clade</taxon>
        <taxon>dalbergioids sensu lato</taxon>
        <taxon>Dalbergieae</taxon>
        <taxon>Pterocarpus clade</taxon>
        <taxon>Stylosanthes</taxon>
    </lineage>
</organism>
<name>A0ABU6SEA7_9FABA</name>
<protein>
    <submittedName>
        <fullName evidence="2">Uncharacterized protein</fullName>
    </submittedName>
</protein>
<dbReference type="Proteomes" id="UP001341840">
    <property type="component" value="Unassembled WGS sequence"/>
</dbReference>
<feature type="region of interest" description="Disordered" evidence="1">
    <location>
        <begin position="21"/>
        <end position="75"/>
    </location>
</feature>
<gene>
    <name evidence="2" type="ORF">PIB30_117341</name>
</gene>
<evidence type="ECO:0000313" key="2">
    <source>
        <dbReference type="EMBL" id="MED6134591.1"/>
    </source>
</evidence>
<sequence>MAADSDSRKRTLEALEKRLALSKAQISDKEKPKKITPQRRPKLSRPHPHHPPSASPNAHKPNPKLKPPPSLTPNKGNVNFSGYYFFKEIEEDDPTYAELPHDVNENLLTTNDKSCTDRKSSVESILHELFSKGDNAKKYMHGAKSYTIDNMILLDNVVQGSSRTSGSQARALQIHSKRSKKHMSMKQHKKNGSLDLPQEFHKFDLFKPMQEMWNDYILKLLKPSRNNQLVLCLLGADLHGAFILDVCCWLILSNRRSI</sequence>
<dbReference type="PANTHER" id="PTHR13348">
    <property type="entry name" value="RIBONUCLEASE P SUBUNIT P29"/>
    <property type="match status" value="1"/>
</dbReference>
<evidence type="ECO:0000256" key="1">
    <source>
        <dbReference type="SAM" id="MobiDB-lite"/>
    </source>
</evidence>
<evidence type="ECO:0000313" key="3">
    <source>
        <dbReference type="Proteomes" id="UP001341840"/>
    </source>
</evidence>
<comment type="caution">
    <text evidence="2">The sequence shown here is derived from an EMBL/GenBank/DDBJ whole genome shotgun (WGS) entry which is preliminary data.</text>
</comment>
<feature type="compositionally biased region" description="Basic residues" evidence="1">
    <location>
        <begin position="34"/>
        <end position="50"/>
    </location>
</feature>
<dbReference type="EMBL" id="JASCZI010060613">
    <property type="protein sequence ID" value="MED6134591.1"/>
    <property type="molecule type" value="Genomic_DNA"/>
</dbReference>
<proteinExistence type="predicted"/>
<accession>A0ABU6SEA7</accession>